<dbReference type="PANTHER" id="PTHR36509">
    <property type="entry name" value="BLL3101 PROTEIN"/>
    <property type="match status" value="1"/>
</dbReference>
<dbReference type="InterPro" id="IPR010621">
    <property type="entry name" value="DUF1214"/>
</dbReference>
<sequence length="169" mass="18610">MPDWDPVSQGKVRDALNALAPLRGDDKGAMFGTRAEVDPVAHLIGTAIGWGGNPDYAAVYKSFYPKDNDGKTVHKLTVKDVPVDGFWSVSVYNAKGFFEKNDLNAYSLNNLTARPNSDGSFTVQFGGCREGTPNCLPIVEGWNYTVRLYRPRKEILDGGWKLPEAQRGN</sequence>
<dbReference type="Gene3D" id="2.60.120.600">
    <property type="entry name" value="Domain of unknown function DUF1214, C-terminal domain"/>
    <property type="match status" value="1"/>
</dbReference>
<dbReference type="EMBL" id="JACHXN010000009">
    <property type="protein sequence ID" value="MBB3146698.1"/>
    <property type="molecule type" value="Genomic_DNA"/>
</dbReference>
<evidence type="ECO:0000313" key="3">
    <source>
        <dbReference type="Proteomes" id="UP000554520"/>
    </source>
</evidence>
<name>A0A839U7H7_9HYPH</name>
<dbReference type="AlphaFoldDB" id="A0A839U7H7"/>
<protein>
    <recommendedName>
        <fullName evidence="1">DUF1214 domain-containing protein</fullName>
    </recommendedName>
</protein>
<dbReference type="SUPFAM" id="SSF160935">
    <property type="entry name" value="VPA0735-like"/>
    <property type="match status" value="1"/>
</dbReference>
<organism evidence="2 3">
    <name type="scientific">Phyllobacterium trifolii</name>
    <dbReference type="NCBI Taxonomy" id="300193"/>
    <lineage>
        <taxon>Bacteria</taxon>
        <taxon>Pseudomonadati</taxon>
        <taxon>Pseudomonadota</taxon>
        <taxon>Alphaproteobacteria</taxon>
        <taxon>Hyphomicrobiales</taxon>
        <taxon>Phyllobacteriaceae</taxon>
        <taxon>Phyllobacterium</taxon>
    </lineage>
</organism>
<accession>A0A839U7H7</accession>
<comment type="caution">
    <text evidence="2">The sequence shown here is derived from an EMBL/GenBank/DDBJ whole genome shotgun (WGS) entry which is preliminary data.</text>
</comment>
<keyword evidence="3" id="KW-1185">Reference proteome</keyword>
<proteinExistence type="predicted"/>
<evidence type="ECO:0000313" key="2">
    <source>
        <dbReference type="EMBL" id="MBB3146698.1"/>
    </source>
</evidence>
<gene>
    <name evidence="2" type="ORF">FHS21_003114</name>
</gene>
<evidence type="ECO:0000259" key="1">
    <source>
        <dbReference type="Pfam" id="PF06742"/>
    </source>
</evidence>
<feature type="domain" description="DUF1214" evidence="1">
    <location>
        <begin position="69"/>
        <end position="152"/>
    </location>
</feature>
<dbReference type="Pfam" id="PF06742">
    <property type="entry name" value="DUF1214"/>
    <property type="match status" value="1"/>
</dbReference>
<dbReference type="PANTHER" id="PTHR36509:SF2">
    <property type="entry name" value="BLL3101 PROTEIN"/>
    <property type="match status" value="1"/>
</dbReference>
<dbReference type="Proteomes" id="UP000554520">
    <property type="component" value="Unassembled WGS sequence"/>
</dbReference>
<reference evidence="2 3" key="1">
    <citation type="submission" date="2020-08" db="EMBL/GenBank/DDBJ databases">
        <title>Genomic Encyclopedia of Type Strains, Phase III (KMG-III): the genomes of soil and plant-associated and newly described type strains.</title>
        <authorList>
            <person name="Whitman W."/>
        </authorList>
    </citation>
    <scope>NUCLEOTIDE SEQUENCE [LARGE SCALE GENOMIC DNA]</scope>
    <source>
        <strain evidence="2 3">CECT 7015</strain>
    </source>
</reference>
<dbReference type="InterPro" id="IPR037049">
    <property type="entry name" value="DUF1214_C_sf"/>
</dbReference>
<dbReference type="RefSeq" id="WP_312879880.1">
    <property type="nucleotide sequence ID" value="NZ_JACHXN010000009.1"/>
</dbReference>